<dbReference type="RefSeq" id="WP_111576354.1">
    <property type="nucleotide sequence ID" value="NZ_JBHEEY010000021.1"/>
</dbReference>
<dbReference type="EMBL" id="QLMK01000021">
    <property type="protein sequence ID" value="RAK25623.1"/>
    <property type="molecule type" value="Genomic_DNA"/>
</dbReference>
<proteinExistence type="predicted"/>
<keyword evidence="2" id="KW-1185">Reference proteome</keyword>
<sequence>MLIQLSPLINSFMRSLVGLAIFTPATALPHPHVFAQARLELAISFDGTVEKLAHIWRFDDFFSSNVLMEFDHSGDLILDRNELDDLAQVINSSIAEFKYFQTVLSDGEEIKMVPPDDLLADFIDNRLLIIFSSKPEKPLKITPGHKISFGVYDPTFYTAIDYETDDDLSVSGLPNSCTAKVVRPDPDEALAQNQTSLTAAFFEDPSANDMSKIFATRLEIDCLQGESSVE</sequence>
<dbReference type="AlphaFoldDB" id="A0A364JRW2"/>
<comment type="caution">
    <text evidence="1">The sequence shown here is derived from an EMBL/GenBank/DDBJ whole genome shotgun (WGS) entry which is preliminary data.</text>
</comment>
<dbReference type="InterPro" id="IPR010412">
    <property type="entry name" value="DUF1007"/>
</dbReference>
<organism evidence="1 2">
    <name type="scientific">Falsochrobactrum ovis</name>
    <dbReference type="NCBI Taxonomy" id="1293442"/>
    <lineage>
        <taxon>Bacteria</taxon>
        <taxon>Pseudomonadati</taxon>
        <taxon>Pseudomonadota</taxon>
        <taxon>Alphaproteobacteria</taxon>
        <taxon>Hyphomicrobiales</taxon>
        <taxon>Brucellaceae</taxon>
        <taxon>Falsochrobactrum</taxon>
    </lineage>
</organism>
<name>A0A364JRW2_9HYPH</name>
<accession>A0A364JRW2</accession>
<reference evidence="1 2" key="1">
    <citation type="submission" date="2018-06" db="EMBL/GenBank/DDBJ databases">
        <title>Genomic Encyclopedia of Type Strains, Phase IV (KMG-IV): sequencing the most valuable type-strain genomes for metagenomic binning, comparative biology and taxonomic classification.</title>
        <authorList>
            <person name="Goeker M."/>
        </authorList>
    </citation>
    <scope>NUCLEOTIDE SEQUENCE [LARGE SCALE GENOMIC DNA]</scope>
    <source>
        <strain evidence="1 2">DSM 26720</strain>
    </source>
</reference>
<dbReference type="OrthoDB" id="1679673at2"/>
<dbReference type="Pfam" id="PF06226">
    <property type="entry name" value="DUF1007"/>
    <property type="match status" value="1"/>
</dbReference>
<evidence type="ECO:0000313" key="2">
    <source>
        <dbReference type="Proteomes" id="UP000249453"/>
    </source>
</evidence>
<protein>
    <submittedName>
        <fullName evidence="1">ABC-type uncharacterized transport system substrate-binding protein</fullName>
    </submittedName>
</protein>
<dbReference type="Proteomes" id="UP000249453">
    <property type="component" value="Unassembled WGS sequence"/>
</dbReference>
<gene>
    <name evidence="1" type="ORF">C7374_1218</name>
</gene>
<dbReference type="InterPro" id="IPR016537">
    <property type="entry name" value="UCP008159_ABC"/>
</dbReference>
<dbReference type="PIRSF" id="PIRSF008159">
    <property type="entry name" value="UCP008159_ABC"/>
    <property type="match status" value="1"/>
</dbReference>
<evidence type="ECO:0000313" key="1">
    <source>
        <dbReference type="EMBL" id="RAK25623.1"/>
    </source>
</evidence>